<evidence type="ECO:0000313" key="1">
    <source>
        <dbReference type="EMBL" id="RON27935.1"/>
    </source>
</evidence>
<organism evidence="1 2">
    <name type="scientific">Pseudomonas lini</name>
    <dbReference type="NCBI Taxonomy" id="163011"/>
    <lineage>
        <taxon>Bacteria</taxon>
        <taxon>Pseudomonadati</taxon>
        <taxon>Pseudomonadota</taxon>
        <taxon>Gammaproteobacteria</taxon>
        <taxon>Pseudomonadales</taxon>
        <taxon>Pseudomonadaceae</taxon>
        <taxon>Pseudomonas</taxon>
    </lineage>
</organism>
<comment type="caution">
    <text evidence="1">The sequence shown here is derived from an EMBL/GenBank/DDBJ whole genome shotgun (WGS) entry which is preliminary data.</text>
</comment>
<dbReference type="AlphaFoldDB" id="A0A423IR46"/>
<accession>A0A423IR46</accession>
<evidence type="ECO:0000313" key="2">
    <source>
        <dbReference type="Proteomes" id="UP000284168"/>
    </source>
</evidence>
<dbReference type="EMBL" id="MOBN01000018">
    <property type="protein sequence ID" value="RON27935.1"/>
    <property type="molecule type" value="Genomic_DNA"/>
</dbReference>
<name>A0A423IR46_9PSED</name>
<gene>
    <name evidence="1" type="ORF">BK663_07920</name>
</gene>
<dbReference type="Proteomes" id="UP000284168">
    <property type="component" value="Unassembled WGS sequence"/>
</dbReference>
<proteinExistence type="predicted"/>
<sequence length="63" mass="6974">MGEVLIAVCAYSIPRVVGGLVPFGELKYWIWKDGEEPELDAHWLSGNPGRIVSRFIDTSLTAL</sequence>
<reference evidence="1 2" key="1">
    <citation type="submission" date="2016-10" db="EMBL/GenBank/DDBJ databases">
        <title>Comparative genome analysis of multiple Pseudomonas spp. focuses on biocontrol and plant growth promoting traits.</title>
        <authorList>
            <person name="Tao X.-Y."/>
            <person name="Taylor C.G."/>
        </authorList>
    </citation>
    <scope>NUCLEOTIDE SEQUENCE [LARGE SCALE GENOMIC DNA]</scope>
    <source>
        <strain evidence="1 2">48C10</strain>
    </source>
</reference>
<protein>
    <submittedName>
        <fullName evidence="1">Uncharacterized protein</fullName>
    </submittedName>
</protein>